<dbReference type="SUPFAM" id="SSF53756">
    <property type="entry name" value="UDP-Glycosyltransferase/glycogen phosphorylase"/>
    <property type="match status" value="1"/>
</dbReference>
<protein>
    <submittedName>
        <fullName evidence="2">Uncharacterized protein</fullName>
    </submittedName>
</protein>
<reference evidence="2 3" key="1">
    <citation type="journal article" date="2010" name="Proc. Natl. Acad. Sci. U.S.A.">
        <title>A Nitrospira metagenome illuminates the physiology and evolution of globally important nitrite-oxidizing bacteria.</title>
        <authorList>
            <person name="Lucker S."/>
            <person name="Wagner M."/>
            <person name="Maixner F."/>
            <person name="Pelletier E."/>
            <person name="Koch H."/>
            <person name="Vacherie B."/>
            <person name="Rattei T."/>
            <person name="Sinninghe Damste J."/>
            <person name="Spieck E."/>
            <person name="Le Paslier D."/>
            <person name="Daims H."/>
        </authorList>
    </citation>
    <scope>NUCLEOTIDE SEQUENCE [LARGE SCALE GENOMIC DNA]</scope>
</reference>
<dbReference type="KEGG" id="nde:NIDE2991"/>
<dbReference type="AlphaFoldDB" id="D8PHF0"/>
<gene>
    <name evidence="2" type="ORF">NIDE2991</name>
</gene>
<dbReference type="eggNOG" id="COG0438">
    <property type="taxonomic scope" value="Bacteria"/>
</dbReference>
<dbReference type="PANTHER" id="PTHR46401:SF2">
    <property type="entry name" value="GLYCOSYLTRANSFERASE WBBK-RELATED"/>
    <property type="match status" value="1"/>
</dbReference>
<dbReference type="PANTHER" id="PTHR46401">
    <property type="entry name" value="GLYCOSYLTRANSFERASE WBBK-RELATED"/>
    <property type="match status" value="1"/>
</dbReference>
<dbReference type="EMBL" id="FP929003">
    <property type="protein sequence ID" value="CBK42687.1"/>
    <property type="molecule type" value="Genomic_DNA"/>
</dbReference>
<evidence type="ECO:0000313" key="3">
    <source>
        <dbReference type="Proteomes" id="UP000001660"/>
    </source>
</evidence>
<organism evidence="2 3">
    <name type="scientific">Nitrospira defluvii</name>
    <dbReference type="NCBI Taxonomy" id="330214"/>
    <lineage>
        <taxon>Bacteria</taxon>
        <taxon>Pseudomonadati</taxon>
        <taxon>Nitrospirota</taxon>
        <taxon>Nitrospiria</taxon>
        <taxon>Nitrospirales</taxon>
        <taxon>Nitrospiraceae</taxon>
        <taxon>Nitrospira</taxon>
    </lineage>
</organism>
<dbReference type="GO" id="GO:0009103">
    <property type="term" value="P:lipopolysaccharide biosynthetic process"/>
    <property type="evidence" value="ECO:0007669"/>
    <property type="project" value="TreeGrafter"/>
</dbReference>
<name>D8PHF0_9BACT</name>
<dbReference type="HOGENOM" id="CLU_617807_0_0_0"/>
<dbReference type="STRING" id="330214.NIDE2991"/>
<accession>D8PHF0</accession>
<dbReference type="GO" id="GO:0016757">
    <property type="term" value="F:glycosyltransferase activity"/>
    <property type="evidence" value="ECO:0007669"/>
    <property type="project" value="TreeGrafter"/>
</dbReference>
<dbReference type="Gene3D" id="3.40.50.2000">
    <property type="entry name" value="Glycogen Phosphorylase B"/>
    <property type="match status" value="1"/>
</dbReference>
<dbReference type="OrthoDB" id="8445658at2"/>
<keyword evidence="3" id="KW-1185">Reference proteome</keyword>
<dbReference type="Proteomes" id="UP000001660">
    <property type="component" value="Chromosome"/>
</dbReference>
<keyword evidence="1" id="KW-0808">Transferase</keyword>
<evidence type="ECO:0000313" key="2">
    <source>
        <dbReference type="EMBL" id="CBK42687.1"/>
    </source>
</evidence>
<proteinExistence type="predicted"/>
<sequence>MTQDYPRILVVTGNNFNLVTGGGITLTNLFRGWPADRLANLHDDATPVDRTVCRNFYRLTEQEIRWVWPFSLVRRSYGHFKRRSAGTPESAGAQGVSAGTSSIELARRVIGDSVPKRAHLTSELTAWVNEFQPTLLYGFLGSLEQVDLTRQLAKRWAIPLVVHMMDDWPAVLHTGGLLGPVVGPMLRRELKATLREAVGRFAICEHMCEEYQQRYGYPFLPFQNALDVERWLPDSRTDWTAGTPFVLRYVGSIVPDGQRESLRDIARAVARLSADGIDVQLRIHSPAHESAYLRDLSSPAVRIEGPPDPKSIARLLAGTDLLVLPYNFDARSARYIRLSLPTKAPAYMISGTPILVYAPGDVATARYATREGWGHVVATRGEEAVMSAVRTLMQQPSLREQLGRRAREVAVARHDASVVKAAFWTALCEASRQRGA</sequence>
<evidence type="ECO:0000256" key="1">
    <source>
        <dbReference type="ARBA" id="ARBA00022679"/>
    </source>
</evidence>